<reference evidence="3" key="1">
    <citation type="submission" date="2017-09" db="EMBL/GenBank/DDBJ databases">
        <title>Depth-based differentiation of microbial function through sediment-hosted aquifers and enrichment of novel symbionts in the deep terrestrial subsurface.</title>
        <authorList>
            <person name="Probst A.J."/>
            <person name="Ladd B."/>
            <person name="Jarett J.K."/>
            <person name="Geller-Mcgrath D.E."/>
            <person name="Sieber C.M.K."/>
            <person name="Emerson J.B."/>
            <person name="Anantharaman K."/>
            <person name="Thomas B.C."/>
            <person name="Malmstrom R."/>
            <person name="Stieglmeier M."/>
            <person name="Klingl A."/>
            <person name="Woyke T."/>
            <person name="Ryan C.M."/>
            <person name="Banfield J.F."/>
        </authorList>
    </citation>
    <scope>NUCLEOTIDE SEQUENCE [LARGE SCALE GENOMIC DNA]</scope>
</reference>
<comment type="caution">
    <text evidence="2">The sequence shown here is derived from an EMBL/GenBank/DDBJ whole genome shotgun (WGS) entry which is preliminary data.</text>
</comment>
<dbReference type="GO" id="GO:0004853">
    <property type="term" value="F:uroporphyrinogen decarboxylase activity"/>
    <property type="evidence" value="ECO:0007669"/>
    <property type="project" value="InterPro"/>
</dbReference>
<dbReference type="Gene3D" id="3.20.20.210">
    <property type="match status" value="1"/>
</dbReference>
<evidence type="ECO:0000313" key="2">
    <source>
        <dbReference type="EMBL" id="PIZ16210.1"/>
    </source>
</evidence>
<name>A0A2M7S9P5_9BACT</name>
<dbReference type="AlphaFoldDB" id="A0A2M7S9P5"/>
<dbReference type="InterPro" id="IPR000257">
    <property type="entry name" value="Uroporphyrinogen_deCOase"/>
</dbReference>
<protein>
    <recommendedName>
        <fullName evidence="1">Uroporphyrinogen decarboxylase (URO-D) domain-containing protein</fullName>
    </recommendedName>
</protein>
<evidence type="ECO:0000259" key="1">
    <source>
        <dbReference type="Pfam" id="PF01208"/>
    </source>
</evidence>
<dbReference type="Pfam" id="PF01208">
    <property type="entry name" value="URO-D"/>
    <property type="match status" value="1"/>
</dbReference>
<dbReference type="InterPro" id="IPR038071">
    <property type="entry name" value="UROD/MetE-like_sf"/>
</dbReference>
<sequence>MNEKERFRETLLFGKPDKIPLMPGGPRESTLKRWHKEGLPEGKDYFDEISRILNIPVERPKTPWTDTGVSFRMIPEFEEKVLEHKDGHYIVRDWMGAITEISDQYDYTYIRSARDFVTRKWHKFPVENEKDWEQMKLRFDAGSHERFPADFIERCNKLKSRDYVLNICFNGPFWQMREWCGFENLCIYMAEKPEFVKEMSLFWRDFVLDTLTPILKNVQVDHVLISEDMAYKAHSMISPKMTREFLFPCYQSWIPEIRKNNKNSVIEVDSDGHVGELIPLWIEAGVNCCSPVEVAAGNDIVGYRKKFGRKMAFRGGIDKRAIAKGGIAIKDELARVVPPLLKEGGFIPSCDHGVPHDISWQNFIEYTKLLAELTGWL</sequence>
<proteinExistence type="predicted"/>
<feature type="domain" description="Uroporphyrinogen decarboxylase (URO-D)" evidence="1">
    <location>
        <begin position="128"/>
        <end position="364"/>
    </location>
</feature>
<dbReference type="SUPFAM" id="SSF51726">
    <property type="entry name" value="UROD/MetE-like"/>
    <property type="match status" value="1"/>
</dbReference>
<dbReference type="GO" id="GO:0006779">
    <property type="term" value="P:porphyrin-containing compound biosynthetic process"/>
    <property type="evidence" value="ECO:0007669"/>
    <property type="project" value="InterPro"/>
</dbReference>
<evidence type="ECO:0000313" key="3">
    <source>
        <dbReference type="Proteomes" id="UP000229307"/>
    </source>
</evidence>
<organism evidence="2 3">
    <name type="scientific">Candidatus Desantisbacteria bacterium CG_4_10_14_0_8_um_filter_48_22</name>
    <dbReference type="NCBI Taxonomy" id="1974543"/>
    <lineage>
        <taxon>Bacteria</taxon>
        <taxon>Candidatus Desantisiibacteriota</taxon>
    </lineage>
</organism>
<gene>
    <name evidence="2" type="ORF">COY52_07695</name>
</gene>
<dbReference type="EMBL" id="PFMR01000205">
    <property type="protein sequence ID" value="PIZ16210.1"/>
    <property type="molecule type" value="Genomic_DNA"/>
</dbReference>
<accession>A0A2M7S9P5</accession>
<dbReference type="Proteomes" id="UP000229307">
    <property type="component" value="Unassembled WGS sequence"/>
</dbReference>